<dbReference type="PANTHER" id="PTHR33558:SF1">
    <property type="entry name" value="GLUTAREDOXIN-LIKE PROTEIN C5ORF63 HOMOLOG"/>
    <property type="match status" value="1"/>
</dbReference>
<dbReference type="InterPro" id="IPR052565">
    <property type="entry name" value="Glutaredoxin-like_YDR286C"/>
</dbReference>
<gene>
    <name evidence="1" type="ORF">NDK43_32150</name>
</gene>
<dbReference type="PROSITE" id="PS51354">
    <property type="entry name" value="GLUTAREDOXIN_2"/>
    <property type="match status" value="1"/>
</dbReference>
<evidence type="ECO:0000313" key="2">
    <source>
        <dbReference type="Proteomes" id="UP001523262"/>
    </source>
</evidence>
<dbReference type="Proteomes" id="UP001523262">
    <property type="component" value="Unassembled WGS sequence"/>
</dbReference>
<proteinExistence type="predicted"/>
<dbReference type="EMBL" id="JAMQCR010000003">
    <property type="protein sequence ID" value="MCM2536092.1"/>
    <property type="molecule type" value="Genomic_DNA"/>
</dbReference>
<comment type="caution">
    <text evidence="1">The sequence shown here is derived from an EMBL/GenBank/DDBJ whole genome shotgun (WGS) entry which is preliminary data.</text>
</comment>
<evidence type="ECO:0000313" key="1">
    <source>
        <dbReference type="EMBL" id="MCM2536092.1"/>
    </source>
</evidence>
<dbReference type="InterPro" id="IPR036249">
    <property type="entry name" value="Thioredoxin-like_sf"/>
</dbReference>
<accession>A0ABT0WLU9</accession>
<organism evidence="1 2">
    <name type="scientific">Neobacillus pocheonensis</name>
    <dbReference type="NCBI Taxonomy" id="363869"/>
    <lineage>
        <taxon>Bacteria</taxon>
        <taxon>Bacillati</taxon>
        <taxon>Bacillota</taxon>
        <taxon>Bacilli</taxon>
        <taxon>Bacillales</taxon>
        <taxon>Bacillaceae</taxon>
        <taxon>Neobacillus</taxon>
    </lineage>
</organism>
<reference evidence="1 2" key="1">
    <citation type="submission" date="2022-06" db="EMBL/GenBank/DDBJ databases">
        <authorList>
            <person name="Jeon C.O."/>
        </authorList>
    </citation>
    <scope>NUCLEOTIDE SEQUENCE [LARGE SCALE GENOMIC DNA]</scope>
    <source>
        <strain evidence="1 2">KCTC 13943</strain>
    </source>
</reference>
<dbReference type="Gene3D" id="3.40.30.10">
    <property type="entry name" value="Glutaredoxin"/>
    <property type="match status" value="1"/>
</dbReference>
<protein>
    <submittedName>
        <fullName evidence="1">Glutaredoxin family protein</fullName>
    </submittedName>
</protein>
<dbReference type="InterPro" id="IPR008554">
    <property type="entry name" value="Glutaredoxin-like"/>
</dbReference>
<sequence>MSQPTITLYTRKQCPLCDKAKKTLLELKDEWKFTFEEIDIAESDDLTEKFALMIPVVYLDGEEIAYGSVNKFDISNRLHKKRPIF</sequence>
<name>A0ABT0WLU9_9BACI</name>
<dbReference type="PANTHER" id="PTHR33558">
    <property type="entry name" value="GLUTAREDOXIN-LIKE PROTEIN C5ORF63 HOMOLOG"/>
    <property type="match status" value="1"/>
</dbReference>
<keyword evidence="2" id="KW-1185">Reference proteome</keyword>
<dbReference type="SUPFAM" id="SSF52833">
    <property type="entry name" value="Thioredoxin-like"/>
    <property type="match status" value="1"/>
</dbReference>
<dbReference type="Pfam" id="PF05768">
    <property type="entry name" value="Glrx-like"/>
    <property type="match status" value="1"/>
</dbReference>